<dbReference type="AlphaFoldDB" id="A0A9Q3BTY1"/>
<dbReference type="Proteomes" id="UP000765509">
    <property type="component" value="Unassembled WGS sequence"/>
</dbReference>
<comment type="caution">
    <text evidence="3">The sequence shown here is derived from an EMBL/GenBank/DDBJ whole genome shotgun (WGS) entry which is preliminary data.</text>
</comment>
<evidence type="ECO:0000313" key="3">
    <source>
        <dbReference type="EMBL" id="MBW0470760.1"/>
    </source>
</evidence>
<feature type="region of interest" description="Disordered" evidence="1">
    <location>
        <begin position="104"/>
        <end position="135"/>
    </location>
</feature>
<gene>
    <name evidence="3" type="ORF">O181_010475</name>
</gene>
<evidence type="ECO:0000256" key="2">
    <source>
        <dbReference type="SAM" id="SignalP"/>
    </source>
</evidence>
<sequence length="392" mass="43848">MILILMIVVFIIVIQQSQANIPVTPSELEKINGTGKRPSEGLIPAKKWTPIATQKNRKPRNSASIKGKPALTAITGKITIINPVVTSKGKFPESADNKFVQGTVKEDREGLSGTRRPGRGHLGHSGGWQNNEGDNINLAIHTPFQQEPQARGLERHGMSSSAPPTPQRFISMEHGQQEVQPVISLGRTWSKFPEDLSQRDRPQGPYGNHQRLESYQAVQNPGGKGNQDKGESSHYPSYRRTADPERAYSNSFRLTRSRPNQLSSGFTPFRNQHISGQESPFFTIPGSFQEKTRKQGQKQDLLQPEEERVRPHDPEAVVFGERSAQEPEVGVNNSRISSPININITPTQIEHNVVTPESNLNSDALWLQMSQYAEQTQKQFAELEASHERMKY</sequence>
<keyword evidence="4" id="KW-1185">Reference proteome</keyword>
<feature type="region of interest" description="Disordered" evidence="1">
    <location>
        <begin position="218"/>
        <end position="245"/>
    </location>
</feature>
<evidence type="ECO:0000256" key="1">
    <source>
        <dbReference type="SAM" id="MobiDB-lite"/>
    </source>
</evidence>
<dbReference type="EMBL" id="AVOT02002538">
    <property type="protein sequence ID" value="MBW0470760.1"/>
    <property type="molecule type" value="Genomic_DNA"/>
</dbReference>
<keyword evidence="2" id="KW-0732">Signal</keyword>
<feature type="region of interest" description="Disordered" evidence="1">
    <location>
        <begin position="149"/>
        <end position="168"/>
    </location>
</feature>
<reference evidence="3" key="1">
    <citation type="submission" date="2021-03" db="EMBL/GenBank/DDBJ databases">
        <title>Draft genome sequence of rust myrtle Austropuccinia psidii MF-1, a brazilian biotype.</title>
        <authorList>
            <person name="Quecine M.C."/>
            <person name="Pachon D.M.R."/>
            <person name="Bonatelli M.L."/>
            <person name="Correr F.H."/>
            <person name="Franceschini L.M."/>
            <person name="Leite T.F."/>
            <person name="Margarido G.R.A."/>
            <person name="Almeida C.A."/>
            <person name="Ferrarezi J.A."/>
            <person name="Labate C.A."/>
        </authorList>
    </citation>
    <scope>NUCLEOTIDE SEQUENCE</scope>
    <source>
        <strain evidence="3">MF-1</strain>
    </source>
</reference>
<feature type="region of interest" description="Disordered" evidence="1">
    <location>
        <begin position="290"/>
        <end position="310"/>
    </location>
</feature>
<proteinExistence type="predicted"/>
<accession>A0A9Q3BTY1</accession>
<organism evidence="3 4">
    <name type="scientific">Austropuccinia psidii MF-1</name>
    <dbReference type="NCBI Taxonomy" id="1389203"/>
    <lineage>
        <taxon>Eukaryota</taxon>
        <taxon>Fungi</taxon>
        <taxon>Dikarya</taxon>
        <taxon>Basidiomycota</taxon>
        <taxon>Pucciniomycotina</taxon>
        <taxon>Pucciniomycetes</taxon>
        <taxon>Pucciniales</taxon>
        <taxon>Sphaerophragmiaceae</taxon>
        <taxon>Austropuccinia</taxon>
    </lineage>
</organism>
<name>A0A9Q3BTY1_9BASI</name>
<feature type="chain" id="PRO_5040329926" evidence="2">
    <location>
        <begin position="20"/>
        <end position="392"/>
    </location>
</feature>
<protein>
    <submittedName>
        <fullName evidence="3">Uncharacterized protein</fullName>
    </submittedName>
</protein>
<feature type="signal peptide" evidence="2">
    <location>
        <begin position="1"/>
        <end position="19"/>
    </location>
</feature>
<evidence type="ECO:0000313" key="4">
    <source>
        <dbReference type="Proteomes" id="UP000765509"/>
    </source>
</evidence>